<protein>
    <recommendedName>
        <fullName evidence="5">Ribose-5-phosphate isomerase</fullName>
        <ecNumber evidence="4">5.3.1.6</ecNumber>
    </recommendedName>
    <alternativeName>
        <fullName evidence="8">D-ribose-5-phosphate ketol-isomerase</fullName>
    </alternativeName>
    <alternativeName>
        <fullName evidence="7">Phosphoriboisomerase</fullName>
    </alternativeName>
</protein>
<comment type="catalytic activity">
    <reaction evidence="1">
        <text>aldehydo-D-ribose 5-phosphate = D-ribulose 5-phosphate</text>
        <dbReference type="Rhea" id="RHEA:14657"/>
        <dbReference type="ChEBI" id="CHEBI:58121"/>
        <dbReference type="ChEBI" id="CHEBI:58273"/>
        <dbReference type="EC" id="5.3.1.6"/>
    </reaction>
</comment>
<dbReference type="InterPro" id="IPR020672">
    <property type="entry name" value="Ribose5P_isomerase_typA_subgr"/>
</dbReference>
<dbReference type="EMBL" id="JADYXP020000008">
    <property type="protein sequence ID" value="KAL0118903.1"/>
    <property type="molecule type" value="Genomic_DNA"/>
</dbReference>
<accession>A0AAW2FSX9</accession>
<comment type="pathway">
    <text evidence="2">Carbohydrate degradation; pentose phosphate pathway; D-ribose 5-phosphate from D-ribulose 5-phosphate (non-oxidative stage): step 1/1.</text>
</comment>
<dbReference type="Gene3D" id="3.30.70.260">
    <property type="match status" value="1"/>
</dbReference>
<name>A0AAW2FSX9_9HYME</name>
<evidence type="ECO:0000256" key="4">
    <source>
        <dbReference type="ARBA" id="ARBA00011959"/>
    </source>
</evidence>
<sequence length="270" mass="29626">MLHSVVRILVTSKLRHSVSGSSRKMDKNSVEKAKKIAAYKAVNEYVQNDTAIGIGSGSTVVYAVERLAERVKEEGLSVVCIPTSFQARQLILDNHLTLGDLEIHPQLDCAIDGADEVDNNLNLIKGGGACLLQEKIVASCAKRLIIIADYTKISQRLGEHYKKGIPIEVVPMAYVPVQRKIENTYGGTVKLRMAIAKAGPVITDNGNFILDWHFPQDLTCLNKSNNEISLIPGVVETGLFLNMAEKAFFGMPDGSVTQMSSNFMKLEEKH</sequence>
<evidence type="ECO:0000256" key="3">
    <source>
        <dbReference type="ARBA" id="ARBA00008088"/>
    </source>
</evidence>
<evidence type="ECO:0000313" key="10">
    <source>
        <dbReference type="Proteomes" id="UP001430953"/>
    </source>
</evidence>
<dbReference type="AlphaFoldDB" id="A0AAW2FSX9"/>
<dbReference type="GO" id="GO:0009052">
    <property type="term" value="P:pentose-phosphate shunt, non-oxidative branch"/>
    <property type="evidence" value="ECO:0007669"/>
    <property type="project" value="InterPro"/>
</dbReference>
<dbReference type="NCBIfam" id="TIGR00021">
    <property type="entry name" value="rpiA"/>
    <property type="match status" value="1"/>
</dbReference>
<dbReference type="FunFam" id="3.30.70.260:FF:000018">
    <property type="entry name" value="Ribose-5-phosphate isomerase A"/>
    <property type="match status" value="1"/>
</dbReference>
<evidence type="ECO:0000256" key="5">
    <source>
        <dbReference type="ARBA" id="ARBA00019150"/>
    </source>
</evidence>
<evidence type="ECO:0000256" key="1">
    <source>
        <dbReference type="ARBA" id="ARBA00001713"/>
    </source>
</evidence>
<dbReference type="Proteomes" id="UP001430953">
    <property type="component" value="Unassembled WGS sequence"/>
</dbReference>
<evidence type="ECO:0000256" key="6">
    <source>
        <dbReference type="ARBA" id="ARBA00023235"/>
    </source>
</evidence>
<comment type="caution">
    <text evidence="9">The sequence shown here is derived from an EMBL/GenBank/DDBJ whole genome shotgun (WGS) entry which is preliminary data.</text>
</comment>
<proteinExistence type="inferred from homology"/>
<reference evidence="9 10" key="1">
    <citation type="submission" date="2023-03" db="EMBL/GenBank/DDBJ databases">
        <title>High recombination rates correlate with genetic variation in Cardiocondyla obscurior ants.</title>
        <authorList>
            <person name="Errbii M."/>
        </authorList>
    </citation>
    <scope>NUCLEOTIDE SEQUENCE [LARGE SCALE GENOMIC DNA]</scope>
    <source>
        <strain evidence="9">Alpha-2009</strain>
        <tissue evidence="9">Whole body</tissue>
    </source>
</reference>
<dbReference type="Gene3D" id="3.40.50.1360">
    <property type="match status" value="1"/>
</dbReference>
<dbReference type="SUPFAM" id="SSF75445">
    <property type="entry name" value="D-ribose-5-phosphate isomerase (RpiA), lid domain"/>
    <property type="match status" value="1"/>
</dbReference>
<keyword evidence="6" id="KW-0413">Isomerase</keyword>
<dbReference type="HAMAP" id="MF_00170">
    <property type="entry name" value="Rib_5P_isom_A"/>
    <property type="match status" value="1"/>
</dbReference>
<gene>
    <name evidence="9" type="ORF">PUN28_009496</name>
</gene>
<dbReference type="EC" id="5.3.1.6" evidence="4"/>
<dbReference type="GO" id="GO:0004751">
    <property type="term" value="F:ribose-5-phosphate isomerase activity"/>
    <property type="evidence" value="ECO:0007669"/>
    <property type="project" value="UniProtKB-EC"/>
</dbReference>
<dbReference type="GO" id="GO:0005737">
    <property type="term" value="C:cytoplasm"/>
    <property type="evidence" value="ECO:0007669"/>
    <property type="project" value="TreeGrafter"/>
</dbReference>
<evidence type="ECO:0000256" key="7">
    <source>
        <dbReference type="ARBA" id="ARBA00029734"/>
    </source>
</evidence>
<dbReference type="InterPro" id="IPR037171">
    <property type="entry name" value="NagB/RpiA_transferase-like"/>
</dbReference>
<dbReference type="SUPFAM" id="SSF100950">
    <property type="entry name" value="NagB/RpiA/CoA transferase-like"/>
    <property type="match status" value="1"/>
</dbReference>
<organism evidence="9 10">
    <name type="scientific">Cardiocondyla obscurior</name>
    <dbReference type="NCBI Taxonomy" id="286306"/>
    <lineage>
        <taxon>Eukaryota</taxon>
        <taxon>Metazoa</taxon>
        <taxon>Ecdysozoa</taxon>
        <taxon>Arthropoda</taxon>
        <taxon>Hexapoda</taxon>
        <taxon>Insecta</taxon>
        <taxon>Pterygota</taxon>
        <taxon>Neoptera</taxon>
        <taxon>Endopterygota</taxon>
        <taxon>Hymenoptera</taxon>
        <taxon>Apocrita</taxon>
        <taxon>Aculeata</taxon>
        <taxon>Formicoidea</taxon>
        <taxon>Formicidae</taxon>
        <taxon>Myrmicinae</taxon>
        <taxon>Cardiocondyla</taxon>
    </lineage>
</organism>
<evidence type="ECO:0000256" key="8">
    <source>
        <dbReference type="ARBA" id="ARBA00032273"/>
    </source>
</evidence>
<evidence type="ECO:0000313" key="9">
    <source>
        <dbReference type="EMBL" id="KAL0118903.1"/>
    </source>
</evidence>
<comment type="similarity">
    <text evidence="3">Belongs to the ribose 5-phosphate isomerase family.</text>
</comment>
<keyword evidence="10" id="KW-1185">Reference proteome</keyword>
<dbReference type="CDD" id="cd01398">
    <property type="entry name" value="RPI_A"/>
    <property type="match status" value="1"/>
</dbReference>
<dbReference type="PANTHER" id="PTHR11934:SF0">
    <property type="entry name" value="RIBOSE-5-PHOSPHATE ISOMERASE"/>
    <property type="match status" value="1"/>
</dbReference>
<evidence type="ECO:0000256" key="2">
    <source>
        <dbReference type="ARBA" id="ARBA00004988"/>
    </source>
</evidence>
<dbReference type="GO" id="GO:0006014">
    <property type="term" value="P:D-ribose metabolic process"/>
    <property type="evidence" value="ECO:0007669"/>
    <property type="project" value="TreeGrafter"/>
</dbReference>
<dbReference type="FunFam" id="3.40.50.1360:FF:000014">
    <property type="entry name" value="Ribose 5-phosphate isomerase"/>
    <property type="match status" value="1"/>
</dbReference>
<dbReference type="Pfam" id="PF06026">
    <property type="entry name" value="Rib_5-P_isom_A"/>
    <property type="match status" value="1"/>
</dbReference>
<dbReference type="PANTHER" id="PTHR11934">
    <property type="entry name" value="RIBOSE-5-PHOSPHATE ISOMERASE"/>
    <property type="match status" value="1"/>
</dbReference>
<dbReference type="InterPro" id="IPR004788">
    <property type="entry name" value="Ribose5P_isomerase_type_A"/>
</dbReference>
<dbReference type="NCBIfam" id="NF001924">
    <property type="entry name" value="PRK00702.1"/>
    <property type="match status" value="1"/>
</dbReference>